<dbReference type="SUPFAM" id="SSF48452">
    <property type="entry name" value="TPR-like"/>
    <property type="match status" value="1"/>
</dbReference>
<dbReference type="InterPro" id="IPR019458">
    <property type="entry name" value="Est1-like_N"/>
</dbReference>
<feature type="region of interest" description="Disordered" evidence="1">
    <location>
        <begin position="821"/>
        <end position="849"/>
    </location>
</feature>
<dbReference type="Gene3D" id="1.25.40.10">
    <property type="entry name" value="Tetratricopeptide repeat domain"/>
    <property type="match status" value="1"/>
</dbReference>
<feature type="domain" description="DNA/RNA-binding" evidence="2">
    <location>
        <begin position="206"/>
        <end position="495"/>
    </location>
</feature>
<feature type="region of interest" description="Disordered" evidence="1">
    <location>
        <begin position="631"/>
        <end position="792"/>
    </location>
</feature>
<dbReference type="Pfam" id="PF10373">
    <property type="entry name" value="EST1_DNA_bind"/>
    <property type="match status" value="1"/>
</dbReference>
<organism evidence="4 5">
    <name type="scientific">Letharia columbiana</name>
    <dbReference type="NCBI Taxonomy" id="112416"/>
    <lineage>
        <taxon>Eukaryota</taxon>
        <taxon>Fungi</taxon>
        <taxon>Dikarya</taxon>
        <taxon>Ascomycota</taxon>
        <taxon>Pezizomycotina</taxon>
        <taxon>Lecanoromycetes</taxon>
        <taxon>OSLEUM clade</taxon>
        <taxon>Lecanoromycetidae</taxon>
        <taxon>Lecanorales</taxon>
        <taxon>Lecanorineae</taxon>
        <taxon>Parmeliaceae</taxon>
        <taxon>Letharia</taxon>
    </lineage>
</organism>
<evidence type="ECO:0000256" key="1">
    <source>
        <dbReference type="SAM" id="MobiDB-lite"/>
    </source>
</evidence>
<feature type="compositionally biased region" description="Acidic residues" evidence="1">
    <location>
        <begin position="631"/>
        <end position="643"/>
    </location>
</feature>
<dbReference type="PANTHER" id="PTHR15696">
    <property type="entry name" value="SMG-7 SUPPRESSOR WITH MORPHOLOGICAL EFFECT ON GENITALIA PROTEIN 7"/>
    <property type="match status" value="1"/>
</dbReference>
<dbReference type="InterPro" id="IPR045153">
    <property type="entry name" value="Est1/Ebs1-like"/>
</dbReference>
<dbReference type="InterPro" id="IPR011990">
    <property type="entry name" value="TPR-like_helical_dom_sf"/>
</dbReference>
<dbReference type="OrthoDB" id="69928at2759"/>
<feature type="domain" description="Telomerase activating protein Est1-like N-terminal" evidence="3">
    <location>
        <begin position="77"/>
        <end position="194"/>
    </location>
</feature>
<proteinExistence type="predicted"/>
<dbReference type="PANTHER" id="PTHR15696:SF36">
    <property type="entry name" value="NONSENSE-MEDIATED MRNA DECAY FACTOR"/>
    <property type="match status" value="1"/>
</dbReference>
<evidence type="ECO:0008006" key="6">
    <source>
        <dbReference type="Google" id="ProtNLM"/>
    </source>
</evidence>
<reference evidence="4 5" key="1">
    <citation type="journal article" date="2020" name="Genomics">
        <title>Complete, high-quality genomes from long-read metagenomic sequencing of two wolf lichen thalli reveals enigmatic genome architecture.</title>
        <authorList>
            <person name="McKenzie S.K."/>
            <person name="Walston R.F."/>
            <person name="Allen J.L."/>
        </authorList>
    </citation>
    <scope>NUCLEOTIDE SEQUENCE [LARGE SCALE GENOMIC DNA]</scope>
    <source>
        <strain evidence="4">WasteWater2</strain>
    </source>
</reference>
<dbReference type="Proteomes" id="UP000578531">
    <property type="component" value="Unassembled WGS sequence"/>
</dbReference>
<dbReference type="AlphaFoldDB" id="A0A8H6FBN2"/>
<evidence type="ECO:0000313" key="5">
    <source>
        <dbReference type="Proteomes" id="UP000578531"/>
    </source>
</evidence>
<feature type="compositionally biased region" description="Polar residues" evidence="1">
    <location>
        <begin position="834"/>
        <end position="849"/>
    </location>
</feature>
<comment type="caution">
    <text evidence="4">The sequence shown here is derived from an EMBL/GenBank/DDBJ whole genome shotgun (WGS) entry which is preliminary data.</text>
</comment>
<sequence length="849" mass="95183">MANTNEERWRYFWSPVLLLRWKLKTHRLAHRAERDLSTYLGREDSTFPNIAHFLAQYRTACENVILQDFEFAIGKSAENRLWDAHGKINNRFRKELKHFRETAGKRKAVEERKLVKHFLDFIKSGQRFYRGYIQRLASRFGGLRELDAVANRLTLSTLSADEPTQVSGTLAHSILVSCHQTLVRLGDLSRWRETQSVTKNRNWGPAIGYYNLAGLIHPMSGVSHNQLAVIALVDVNHLSATYHIYRALAVEEPYPMGKDNLEVEFKKIEEAWSKGELIMTDPVKNSQEPGKALVGWFMRLHARCYKGLDFPEHEELESEVLSQLAVDLKERSFEGTLSKFVLINIAAEFFAGVRLQECGGSAEALRSFFFLQRLNVRTFFALLQVLLPELERSVSEHVQSDGAAPSSGSAKITAVTRRVLPALRQYSSWLLSNAEILAAQVGDNVLNVQVRELWKIYATTLTLLTSTFFVSELPQIEYLLDEDEDTVGFKPLDNENTKRRYYKEVNLVFQKPRYHDRGIQRHHPNVEMLGRIGDLLTDGMIQHLDDKVPIKLVDVEGSTTFIYVEEGMREEEGYQAPLSSTGIELEEVTHVDETTLPENHAPISISEGASQAASISVNMDPASKRMVDDLVDSETTDDGDDSGFIDHSMKENSHGFANPEYGPSTARDVGDETSYGLIGDSTAREHFGDLQDPVPDSPRPVLPSITNSPFALQPGERTPGSRPSTAKRKTPSHSQQNSQTRFPLQRQPIGFSADSSPSNPSTMPDPAPGSHANEFYRNQPPPKTTFPSVQNYTRGPRTFTTFGNNPLQADEPNFLSLEVFEGSTWGGGSDQSGRKATNVMTPPNGQGAG</sequence>
<feature type="compositionally biased region" description="Polar residues" evidence="1">
    <location>
        <begin position="753"/>
        <end position="762"/>
    </location>
</feature>
<evidence type="ECO:0000313" key="4">
    <source>
        <dbReference type="EMBL" id="KAF6222472.1"/>
    </source>
</evidence>
<feature type="compositionally biased region" description="Polar residues" evidence="1">
    <location>
        <begin position="732"/>
        <end position="742"/>
    </location>
</feature>
<evidence type="ECO:0000259" key="3">
    <source>
        <dbReference type="Pfam" id="PF10374"/>
    </source>
</evidence>
<name>A0A8H6FBN2_9LECA</name>
<evidence type="ECO:0000259" key="2">
    <source>
        <dbReference type="Pfam" id="PF10373"/>
    </source>
</evidence>
<accession>A0A8H6FBN2</accession>
<dbReference type="GeneID" id="59295059"/>
<protein>
    <recommendedName>
        <fullName evidence="6">Protein SMG7</fullName>
    </recommendedName>
</protein>
<dbReference type="RefSeq" id="XP_037157857.1">
    <property type="nucleotide sequence ID" value="XM_037315255.1"/>
</dbReference>
<dbReference type="Pfam" id="PF10374">
    <property type="entry name" value="EST1"/>
    <property type="match status" value="1"/>
</dbReference>
<dbReference type="InterPro" id="IPR018834">
    <property type="entry name" value="DNA/RNA-bd_Est1-type"/>
</dbReference>
<dbReference type="EMBL" id="JACCJC010000159">
    <property type="protein sequence ID" value="KAF6222472.1"/>
    <property type="molecule type" value="Genomic_DNA"/>
</dbReference>
<keyword evidence="5" id="KW-1185">Reference proteome</keyword>
<gene>
    <name evidence="4" type="ORF">HO173_013438</name>
</gene>